<gene>
    <name evidence="10" type="ORF">ACFPK8_06700</name>
</gene>
<dbReference type="SUPFAM" id="SSF161098">
    <property type="entry name" value="MetI-like"/>
    <property type="match status" value="1"/>
</dbReference>
<feature type="domain" description="ABC transmembrane type-1" evidence="9">
    <location>
        <begin position="103"/>
        <end position="313"/>
    </location>
</feature>
<dbReference type="PANTHER" id="PTHR30193">
    <property type="entry name" value="ABC TRANSPORTER PERMEASE PROTEIN"/>
    <property type="match status" value="1"/>
</dbReference>
<evidence type="ECO:0000256" key="7">
    <source>
        <dbReference type="RuleBase" id="RU363032"/>
    </source>
</evidence>
<evidence type="ECO:0000256" key="4">
    <source>
        <dbReference type="ARBA" id="ARBA00022692"/>
    </source>
</evidence>
<sequence length="329" mass="35330">MTAAQSPAPQPAASQPAAPSAPGEGRAPSPGAPRSRARKSLRTAPSNWMLAPALAFFGVFALLPLAGVVVLSFFAWDGLGTPSFAGLDAWFAVFQNPVTLNAMKLTFLMTALSFVVQFPLSLLLGTFMAGHQRYREAFSVLYFLPLLFSAAATGIAFKALLDPNFGLSRAFNADFLKQDWLGSPNLAFYTLIMVISWSFVPFHSLLYQAGVRQIPKSMYEAATLDGAGRTRQFFNVTLPQLKYTIVTSSTLMLVGSLTYFDLIFILTGGGPGNATRVLPLDMYLTGFRSYQMGPASVIAVILIVVGLLLSLGLNKVSGADKMESQMEGA</sequence>
<accession>A0ABW0FF27</accession>
<dbReference type="CDD" id="cd06261">
    <property type="entry name" value="TM_PBP2"/>
    <property type="match status" value="1"/>
</dbReference>
<feature type="compositionally biased region" description="Low complexity" evidence="8">
    <location>
        <begin position="1"/>
        <end position="22"/>
    </location>
</feature>
<evidence type="ECO:0000256" key="2">
    <source>
        <dbReference type="ARBA" id="ARBA00022448"/>
    </source>
</evidence>
<dbReference type="Pfam" id="PF00528">
    <property type="entry name" value="BPD_transp_1"/>
    <property type="match status" value="1"/>
</dbReference>
<evidence type="ECO:0000256" key="3">
    <source>
        <dbReference type="ARBA" id="ARBA00022475"/>
    </source>
</evidence>
<comment type="similarity">
    <text evidence="7">Belongs to the binding-protein-dependent transport system permease family.</text>
</comment>
<feature type="transmembrane region" description="Helical" evidence="7">
    <location>
        <begin position="140"/>
        <end position="161"/>
    </location>
</feature>
<evidence type="ECO:0000313" key="10">
    <source>
        <dbReference type="EMBL" id="MFC5297196.1"/>
    </source>
</evidence>
<dbReference type="InterPro" id="IPR035906">
    <property type="entry name" value="MetI-like_sf"/>
</dbReference>
<feature type="transmembrane region" description="Helical" evidence="7">
    <location>
        <begin position="290"/>
        <end position="313"/>
    </location>
</feature>
<feature type="transmembrane region" description="Helical" evidence="7">
    <location>
        <begin position="48"/>
        <end position="76"/>
    </location>
</feature>
<keyword evidence="2 7" id="KW-0813">Transport</keyword>
<dbReference type="EMBL" id="JBHSLN010000020">
    <property type="protein sequence ID" value="MFC5297196.1"/>
    <property type="molecule type" value="Genomic_DNA"/>
</dbReference>
<keyword evidence="4 7" id="KW-0812">Transmembrane</keyword>
<keyword evidence="11" id="KW-1185">Reference proteome</keyword>
<comment type="caution">
    <text evidence="10">The sequence shown here is derived from an EMBL/GenBank/DDBJ whole genome shotgun (WGS) entry which is preliminary data.</text>
</comment>
<keyword evidence="6 7" id="KW-0472">Membrane</keyword>
<evidence type="ECO:0000256" key="6">
    <source>
        <dbReference type="ARBA" id="ARBA00023136"/>
    </source>
</evidence>
<dbReference type="Gene3D" id="1.10.3720.10">
    <property type="entry name" value="MetI-like"/>
    <property type="match status" value="1"/>
</dbReference>
<feature type="transmembrane region" description="Helical" evidence="7">
    <location>
        <begin position="186"/>
        <end position="207"/>
    </location>
</feature>
<feature type="transmembrane region" description="Helical" evidence="7">
    <location>
        <begin position="250"/>
        <end position="270"/>
    </location>
</feature>
<keyword evidence="5 7" id="KW-1133">Transmembrane helix</keyword>
<feature type="region of interest" description="Disordered" evidence="8">
    <location>
        <begin position="1"/>
        <end position="38"/>
    </location>
</feature>
<comment type="subcellular location">
    <subcellularLocation>
        <location evidence="1 7">Cell membrane</location>
        <topology evidence="1 7">Multi-pass membrane protein</topology>
    </subcellularLocation>
</comment>
<keyword evidence="3" id="KW-1003">Cell membrane</keyword>
<protein>
    <submittedName>
        <fullName evidence="10">Carbohydrate ABC transporter permease</fullName>
    </submittedName>
</protein>
<evidence type="ECO:0000256" key="1">
    <source>
        <dbReference type="ARBA" id="ARBA00004651"/>
    </source>
</evidence>
<dbReference type="RefSeq" id="WP_377802349.1">
    <property type="nucleotide sequence ID" value="NZ_BAAAIR010000038.1"/>
</dbReference>
<proteinExistence type="inferred from homology"/>
<evidence type="ECO:0000313" key="11">
    <source>
        <dbReference type="Proteomes" id="UP001595937"/>
    </source>
</evidence>
<dbReference type="PROSITE" id="PS50928">
    <property type="entry name" value="ABC_TM1"/>
    <property type="match status" value="1"/>
</dbReference>
<organism evidence="10 11">
    <name type="scientific">Brachybacterium tyrofermentans</name>
    <dbReference type="NCBI Taxonomy" id="47848"/>
    <lineage>
        <taxon>Bacteria</taxon>
        <taxon>Bacillati</taxon>
        <taxon>Actinomycetota</taxon>
        <taxon>Actinomycetes</taxon>
        <taxon>Micrococcales</taxon>
        <taxon>Dermabacteraceae</taxon>
        <taxon>Brachybacterium</taxon>
    </lineage>
</organism>
<name>A0ABW0FF27_9MICO</name>
<evidence type="ECO:0000259" key="9">
    <source>
        <dbReference type="PROSITE" id="PS50928"/>
    </source>
</evidence>
<dbReference type="GeneID" id="303297640"/>
<reference evidence="11" key="1">
    <citation type="journal article" date="2019" name="Int. J. Syst. Evol. Microbiol.">
        <title>The Global Catalogue of Microorganisms (GCM) 10K type strain sequencing project: providing services to taxonomists for standard genome sequencing and annotation.</title>
        <authorList>
            <consortium name="The Broad Institute Genomics Platform"/>
            <consortium name="The Broad Institute Genome Sequencing Center for Infectious Disease"/>
            <person name="Wu L."/>
            <person name="Ma J."/>
        </authorList>
    </citation>
    <scope>NUCLEOTIDE SEQUENCE [LARGE SCALE GENOMIC DNA]</scope>
    <source>
        <strain evidence="11">CGMCC 1.16455</strain>
    </source>
</reference>
<dbReference type="InterPro" id="IPR000515">
    <property type="entry name" value="MetI-like"/>
</dbReference>
<evidence type="ECO:0000256" key="8">
    <source>
        <dbReference type="SAM" id="MobiDB-lite"/>
    </source>
</evidence>
<evidence type="ECO:0000256" key="5">
    <source>
        <dbReference type="ARBA" id="ARBA00022989"/>
    </source>
</evidence>
<feature type="transmembrane region" description="Helical" evidence="7">
    <location>
        <begin position="105"/>
        <end position="128"/>
    </location>
</feature>
<dbReference type="InterPro" id="IPR051393">
    <property type="entry name" value="ABC_transporter_permease"/>
</dbReference>
<dbReference type="Proteomes" id="UP001595937">
    <property type="component" value="Unassembled WGS sequence"/>
</dbReference>
<dbReference type="PANTHER" id="PTHR30193:SF37">
    <property type="entry name" value="INNER MEMBRANE ABC TRANSPORTER PERMEASE PROTEIN YCJO"/>
    <property type="match status" value="1"/>
</dbReference>